<dbReference type="AlphaFoldDB" id="A0A976NYN5"/>
<name>A0A976NYN5_BRELC</name>
<dbReference type="GeneID" id="94351465"/>
<dbReference type="EMBL" id="SHOA02000036">
    <property type="protein sequence ID" value="TDH72834.1"/>
    <property type="molecule type" value="Genomic_DNA"/>
</dbReference>
<keyword evidence="2" id="KW-1185">Reference proteome</keyword>
<protein>
    <submittedName>
        <fullName evidence="1">Uncharacterized protein</fullName>
    </submittedName>
</protein>
<proteinExistence type="predicted"/>
<reference evidence="1 2" key="1">
    <citation type="journal article" date="2021" name="Genome Biol.">
        <title>AFLAP: assembly-free linkage analysis pipeline using k-mers from genome sequencing data.</title>
        <authorList>
            <person name="Fletcher K."/>
            <person name="Zhang L."/>
            <person name="Gil J."/>
            <person name="Han R."/>
            <person name="Cavanaugh K."/>
            <person name="Michelmore R."/>
        </authorList>
    </citation>
    <scope>NUCLEOTIDE SEQUENCE [LARGE SCALE GENOMIC DNA]</scope>
    <source>
        <strain evidence="1 2">SF5</strain>
    </source>
</reference>
<accession>A0A976NYN5</accession>
<organism evidence="1 2">
    <name type="scientific">Bremia lactucae</name>
    <name type="common">Lettuce downy mildew</name>
    <dbReference type="NCBI Taxonomy" id="4779"/>
    <lineage>
        <taxon>Eukaryota</taxon>
        <taxon>Sar</taxon>
        <taxon>Stramenopiles</taxon>
        <taxon>Oomycota</taxon>
        <taxon>Peronosporomycetes</taxon>
        <taxon>Peronosporales</taxon>
        <taxon>Peronosporaceae</taxon>
        <taxon>Bremia</taxon>
    </lineage>
</organism>
<sequence length="67" mass="7419">MAEVAAAVALKRYARQAGGLQIVAYSYAKAVLAGVKVPIAHDAFELHSRVLIQQLRSSRFMYWIIEA</sequence>
<dbReference type="Proteomes" id="UP000294530">
    <property type="component" value="Unassembled WGS sequence"/>
</dbReference>
<evidence type="ECO:0000313" key="2">
    <source>
        <dbReference type="Proteomes" id="UP000294530"/>
    </source>
</evidence>
<evidence type="ECO:0000313" key="1">
    <source>
        <dbReference type="EMBL" id="TDH72834.1"/>
    </source>
</evidence>
<gene>
    <name evidence="1" type="ORF">CCR75_007736</name>
</gene>
<comment type="caution">
    <text evidence="1">The sequence shown here is derived from an EMBL/GenBank/DDBJ whole genome shotgun (WGS) entry which is preliminary data.</text>
</comment>
<dbReference type="OrthoDB" id="338650at2759"/>
<dbReference type="KEGG" id="blac:94351465"/>
<dbReference type="RefSeq" id="XP_067822333.1">
    <property type="nucleotide sequence ID" value="XM_067965794.1"/>
</dbReference>